<dbReference type="Proteomes" id="UP000294933">
    <property type="component" value="Unassembled WGS sequence"/>
</dbReference>
<dbReference type="VEuPathDB" id="FungiDB:BD410DRAFT_809050"/>
<sequence length="270" mass="29900">MHPYKLPMGTHTDPDRIPIPTDPSLASIPTDPDPLTDELVLISTLLSYPTSDGRIVCCEEFPKKPILLCTTGLVTSSKLHKPVETANGKGSLKEIGLRVIPVEWDRQLACIFQALEKGTDFTISNLLVSNYAGDGMSAPAPEVKFHSKGATTSKRSVLTSRKYFKNPDEYIPVLDIRRKPFSFKRDLDDLLLLCKSDAPKSDFSKRFGLCDEAPDGSLVTVIHTANCFKPKEPKDSNKVPHPPNTYALSLNVWAVLVHTDHLPPPRRTDD</sequence>
<name>A0A4Y7PL54_9AGAM</name>
<accession>A0A4Y7PL54</accession>
<evidence type="ECO:0000313" key="3">
    <source>
        <dbReference type="Proteomes" id="UP000294933"/>
    </source>
</evidence>
<organism evidence="2 3">
    <name type="scientific">Rickenella mellea</name>
    <dbReference type="NCBI Taxonomy" id="50990"/>
    <lineage>
        <taxon>Eukaryota</taxon>
        <taxon>Fungi</taxon>
        <taxon>Dikarya</taxon>
        <taxon>Basidiomycota</taxon>
        <taxon>Agaricomycotina</taxon>
        <taxon>Agaricomycetes</taxon>
        <taxon>Hymenochaetales</taxon>
        <taxon>Rickenellaceae</taxon>
        <taxon>Rickenella</taxon>
    </lineage>
</organism>
<feature type="region of interest" description="Disordered" evidence="1">
    <location>
        <begin position="1"/>
        <end position="30"/>
    </location>
</feature>
<reference evidence="2 3" key="1">
    <citation type="submission" date="2018-06" db="EMBL/GenBank/DDBJ databases">
        <title>A transcriptomic atlas of mushroom development highlights an independent origin of complex multicellularity.</title>
        <authorList>
            <consortium name="DOE Joint Genome Institute"/>
            <person name="Krizsan K."/>
            <person name="Almasi E."/>
            <person name="Merenyi Z."/>
            <person name="Sahu N."/>
            <person name="Viragh M."/>
            <person name="Koszo T."/>
            <person name="Mondo S."/>
            <person name="Kiss B."/>
            <person name="Balint B."/>
            <person name="Kues U."/>
            <person name="Barry K."/>
            <person name="Hegedus J.C."/>
            <person name="Henrissat B."/>
            <person name="Johnson J."/>
            <person name="Lipzen A."/>
            <person name="Ohm R."/>
            <person name="Nagy I."/>
            <person name="Pangilinan J."/>
            <person name="Yan J."/>
            <person name="Xiong Y."/>
            <person name="Grigoriev I.V."/>
            <person name="Hibbett D.S."/>
            <person name="Nagy L.G."/>
        </authorList>
    </citation>
    <scope>NUCLEOTIDE SEQUENCE [LARGE SCALE GENOMIC DNA]</scope>
    <source>
        <strain evidence="2 3">SZMC22713</strain>
    </source>
</reference>
<proteinExistence type="predicted"/>
<gene>
    <name evidence="2" type="ORF">BD410DRAFT_809050</name>
</gene>
<keyword evidence="3" id="KW-1185">Reference proteome</keyword>
<protein>
    <submittedName>
        <fullName evidence="2">Uncharacterized protein</fullName>
    </submittedName>
</protein>
<dbReference type="EMBL" id="ML170282">
    <property type="protein sequence ID" value="TDL15279.1"/>
    <property type="molecule type" value="Genomic_DNA"/>
</dbReference>
<evidence type="ECO:0000313" key="2">
    <source>
        <dbReference type="EMBL" id="TDL15279.1"/>
    </source>
</evidence>
<dbReference type="AlphaFoldDB" id="A0A4Y7PL54"/>
<evidence type="ECO:0000256" key="1">
    <source>
        <dbReference type="SAM" id="MobiDB-lite"/>
    </source>
</evidence>